<dbReference type="GO" id="GO:0016787">
    <property type="term" value="F:hydrolase activity"/>
    <property type="evidence" value="ECO:0007669"/>
    <property type="project" value="UniProtKB-KW"/>
</dbReference>
<comment type="caution">
    <text evidence="1">The sequence shown here is derived from an EMBL/GenBank/DDBJ whole genome shotgun (WGS) entry which is preliminary data.</text>
</comment>
<name>A0A6L3K0K3_9BACE</name>
<dbReference type="Gene3D" id="3.20.20.80">
    <property type="entry name" value="Glycosidases"/>
    <property type="match status" value="1"/>
</dbReference>
<sequence length="379" mass="45201">MTTPQLIAFYFPQFHAIPENDEWWGKGFNDWDLVRKATPNFDGHNQPRVPIDKTYYNPCDRDTLKKQIEMAKKFGIGGFMFYHYWFDGKLLLEKPLESFLENKDLNFPFCICWANETWTRAWSGKPECILIKQSHTPDKLLWKSHFNYLLPFFKDERAIRIDNKIVVLIYQPSLIEKGDEMLKYWRELAFQNGLGDLYIIAVKNHQIINHEAFQAYDGILKFQPREAYTSAEFSSENKINHFSFLRKLPESILKYFRMLYMNFNNYHIYDSRKIWEIILSNAYLKEQGLEDKHIFESAYFEWDNTPRYGKKAKIFTRLSKSELQENLVKLLSKAKGNNSPYVFFNAWNEWSESAYLEPDNKNGFENLQIVSNSLKSFEK</sequence>
<accession>A0A6L3K0K3</accession>
<proteinExistence type="predicted"/>
<reference evidence="2" key="2">
    <citation type="submission" date="2023-08" db="EMBL/GenBank/DDBJ databases">
        <title>Reintroducing virulent viruses to syntetic microbiomes.</title>
        <authorList>
            <person name="Wilde J."/>
            <person name="Boyes R."/>
            <person name="Robinson A.V."/>
            <person name="Daisley B.A."/>
            <person name="Allen-Vercoe E."/>
        </authorList>
    </citation>
    <scope>NUCLEOTIDE SEQUENCE</scope>
    <source>
        <strain evidence="2">225I_12FAA</strain>
    </source>
</reference>
<dbReference type="PANTHER" id="PTHR41244">
    <property type="entry name" value="RHAMNAN SYNTHESIS F"/>
    <property type="match status" value="1"/>
</dbReference>
<dbReference type="RefSeq" id="WP_149947118.1">
    <property type="nucleotide sequence ID" value="NZ_JADMQL010000001.1"/>
</dbReference>
<dbReference type="Pfam" id="PF14307">
    <property type="entry name" value="Glyco_tran_WbsX"/>
    <property type="match status" value="1"/>
</dbReference>
<dbReference type="EMBL" id="JAVSNH010000001">
    <property type="protein sequence ID" value="MDT4510943.1"/>
    <property type="molecule type" value="Genomic_DNA"/>
</dbReference>
<protein>
    <submittedName>
        <fullName evidence="2">Glycoside hydrolase family 99-like domain-containing protein</fullName>
    </submittedName>
</protein>
<dbReference type="PANTHER" id="PTHR41244:SF1">
    <property type="entry name" value="GLYCOSYLTRANSFERASE"/>
    <property type="match status" value="1"/>
</dbReference>
<dbReference type="EMBL" id="VVYX01000014">
    <property type="protein sequence ID" value="KAA5418555.1"/>
    <property type="molecule type" value="Genomic_DNA"/>
</dbReference>
<gene>
    <name evidence="1" type="ORF">F2Y87_13470</name>
    <name evidence="2" type="ORF">RO785_08090</name>
</gene>
<evidence type="ECO:0000313" key="2">
    <source>
        <dbReference type="EMBL" id="MDT4510943.1"/>
    </source>
</evidence>
<reference evidence="1 3" key="1">
    <citation type="journal article" date="2019" name="Nat. Med.">
        <title>A library of human gut bacterial isolates paired with longitudinal multiomics data enables mechanistic microbiome research.</title>
        <authorList>
            <person name="Poyet M."/>
            <person name="Groussin M."/>
            <person name="Gibbons S.M."/>
            <person name="Avila-Pacheco J."/>
            <person name="Jiang X."/>
            <person name="Kearney S.M."/>
            <person name="Perrotta A.R."/>
            <person name="Berdy B."/>
            <person name="Zhao S."/>
            <person name="Lieberman T.D."/>
            <person name="Swanson P.K."/>
            <person name="Smith M."/>
            <person name="Roesemann S."/>
            <person name="Alexander J.E."/>
            <person name="Rich S.A."/>
            <person name="Livny J."/>
            <person name="Vlamakis H."/>
            <person name="Clish C."/>
            <person name="Bullock K."/>
            <person name="Deik A."/>
            <person name="Scott J."/>
            <person name="Pierce K.A."/>
            <person name="Xavier R.J."/>
            <person name="Alm E.J."/>
        </authorList>
    </citation>
    <scope>NUCLEOTIDE SEQUENCE [LARGE SCALE GENOMIC DNA]</scope>
    <source>
        <strain evidence="1 3">BIOML-A8</strain>
    </source>
</reference>
<organism evidence="1 3">
    <name type="scientific">Bacteroides cellulosilyticus</name>
    <dbReference type="NCBI Taxonomy" id="246787"/>
    <lineage>
        <taxon>Bacteria</taxon>
        <taxon>Pseudomonadati</taxon>
        <taxon>Bacteroidota</taxon>
        <taxon>Bacteroidia</taxon>
        <taxon>Bacteroidales</taxon>
        <taxon>Bacteroidaceae</taxon>
        <taxon>Bacteroides</taxon>
    </lineage>
</organism>
<dbReference type="CDD" id="cd11579">
    <property type="entry name" value="Glyco_tran_WbsX"/>
    <property type="match status" value="1"/>
</dbReference>
<dbReference type="InterPro" id="IPR032719">
    <property type="entry name" value="WbsX"/>
</dbReference>
<evidence type="ECO:0000313" key="1">
    <source>
        <dbReference type="EMBL" id="KAA5418555.1"/>
    </source>
</evidence>
<dbReference type="Proteomes" id="UP000482653">
    <property type="component" value="Unassembled WGS sequence"/>
</dbReference>
<dbReference type="Proteomes" id="UP001266995">
    <property type="component" value="Unassembled WGS sequence"/>
</dbReference>
<evidence type="ECO:0000313" key="3">
    <source>
        <dbReference type="Proteomes" id="UP000482653"/>
    </source>
</evidence>
<keyword evidence="2" id="KW-0378">Hydrolase</keyword>
<dbReference type="AlphaFoldDB" id="A0A6L3K0K3"/>